<dbReference type="EMBL" id="BQXS01011652">
    <property type="protein sequence ID" value="GKT15119.1"/>
    <property type="molecule type" value="Genomic_DNA"/>
</dbReference>
<evidence type="ECO:0000313" key="3">
    <source>
        <dbReference type="Proteomes" id="UP001057375"/>
    </source>
</evidence>
<feature type="compositionally biased region" description="Basic and acidic residues" evidence="1">
    <location>
        <begin position="28"/>
        <end position="49"/>
    </location>
</feature>
<comment type="caution">
    <text evidence="2">The sequence shown here is derived from an EMBL/GenBank/DDBJ whole genome shotgun (WGS) entry which is preliminary data.</text>
</comment>
<sequence>MFLVVMRKKREIEKKGEEEKEEAEFENDDSKEPDRNDNGESLGKESLGKEEEEEEEDQRVGKRRILNSPPRPTSKTTPCSSTSLTNTDDIIDDTNAVSATKLIMKVKASGKRS</sequence>
<name>A0ABQ5JV22_9EUKA</name>
<feature type="region of interest" description="Disordered" evidence="1">
    <location>
        <begin position="1"/>
        <end position="89"/>
    </location>
</feature>
<evidence type="ECO:0000256" key="1">
    <source>
        <dbReference type="SAM" id="MobiDB-lite"/>
    </source>
</evidence>
<protein>
    <submittedName>
        <fullName evidence="2">Uncharacterized protein</fullName>
    </submittedName>
</protein>
<feature type="compositionally biased region" description="Low complexity" evidence="1">
    <location>
        <begin position="73"/>
        <end position="88"/>
    </location>
</feature>
<reference evidence="2" key="1">
    <citation type="submission" date="2022-03" db="EMBL/GenBank/DDBJ databases">
        <title>Draft genome sequence of Aduncisulcus paluster, a free-living microaerophilic Fornicata.</title>
        <authorList>
            <person name="Yuyama I."/>
            <person name="Kume K."/>
            <person name="Tamura T."/>
            <person name="Inagaki Y."/>
            <person name="Hashimoto T."/>
        </authorList>
    </citation>
    <scope>NUCLEOTIDE SEQUENCE</scope>
    <source>
        <strain evidence="2">NY0171</strain>
    </source>
</reference>
<keyword evidence="3" id="KW-1185">Reference proteome</keyword>
<evidence type="ECO:0000313" key="2">
    <source>
        <dbReference type="EMBL" id="GKT15119.1"/>
    </source>
</evidence>
<organism evidence="2 3">
    <name type="scientific">Aduncisulcus paluster</name>
    <dbReference type="NCBI Taxonomy" id="2918883"/>
    <lineage>
        <taxon>Eukaryota</taxon>
        <taxon>Metamonada</taxon>
        <taxon>Carpediemonas-like organisms</taxon>
        <taxon>Aduncisulcus</taxon>
    </lineage>
</organism>
<gene>
    <name evidence="2" type="ORF">ADUPG1_010624</name>
</gene>
<accession>A0ABQ5JV22</accession>
<proteinExistence type="predicted"/>
<dbReference type="Proteomes" id="UP001057375">
    <property type="component" value="Unassembled WGS sequence"/>
</dbReference>